<evidence type="ECO:0000313" key="2">
    <source>
        <dbReference type="Proteomes" id="UP000492821"/>
    </source>
</evidence>
<keyword evidence="1" id="KW-0812">Transmembrane</keyword>
<accession>A0A7E4V0Z0</accession>
<proteinExistence type="predicted"/>
<evidence type="ECO:0000256" key="1">
    <source>
        <dbReference type="SAM" id="Phobius"/>
    </source>
</evidence>
<feature type="transmembrane region" description="Helical" evidence="1">
    <location>
        <begin position="301"/>
        <end position="320"/>
    </location>
</feature>
<name>A0A7E4V0Z0_PANRE</name>
<dbReference type="WBParaSite" id="Pan_g15258.t1">
    <property type="protein sequence ID" value="Pan_g15258.t1"/>
    <property type="gene ID" value="Pan_g15258"/>
</dbReference>
<dbReference type="Proteomes" id="UP000492821">
    <property type="component" value="Unassembled WGS sequence"/>
</dbReference>
<organism evidence="2 3">
    <name type="scientific">Panagrellus redivivus</name>
    <name type="common">Microworm</name>
    <dbReference type="NCBI Taxonomy" id="6233"/>
    <lineage>
        <taxon>Eukaryota</taxon>
        <taxon>Metazoa</taxon>
        <taxon>Ecdysozoa</taxon>
        <taxon>Nematoda</taxon>
        <taxon>Chromadorea</taxon>
        <taxon>Rhabditida</taxon>
        <taxon>Tylenchina</taxon>
        <taxon>Panagrolaimomorpha</taxon>
        <taxon>Panagrolaimoidea</taxon>
        <taxon>Panagrolaimidae</taxon>
        <taxon>Panagrellus</taxon>
    </lineage>
</organism>
<reference evidence="2" key="1">
    <citation type="journal article" date="2013" name="Genetics">
        <title>The draft genome and transcriptome of Panagrellus redivivus are shaped by the harsh demands of a free-living lifestyle.</title>
        <authorList>
            <person name="Srinivasan J."/>
            <person name="Dillman A.R."/>
            <person name="Macchietto M.G."/>
            <person name="Heikkinen L."/>
            <person name="Lakso M."/>
            <person name="Fracchia K.M."/>
            <person name="Antoshechkin I."/>
            <person name="Mortazavi A."/>
            <person name="Wong G."/>
            <person name="Sternberg P.W."/>
        </authorList>
    </citation>
    <scope>NUCLEOTIDE SEQUENCE [LARGE SCALE GENOMIC DNA]</scope>
    <source>
        <strain evidence="2">MT8872</strain>
    </source>
</reference>
<keyword evidence="1" id="KW-1133">Transmembrane helix</keyword>
<evidence type="ECO:0000313" key="3">
    <source>
        <dbReference type="WBParaSite" id="Pan_g15258.t1"/>
    </source>
</evidence>
<dbReference type="AlphaFoldDB" id="A0A7E4V0Z0"/>
<keyword evidence="1" id="KW-0472">Membrane</keyword>
<sequence length="364" mass="42399">MSLKIYSSNSPDIIFVQPDARNQISVAELNNKFNDDVVALEVLTSFNEKQRITPRKTGHFCRNRGWWASKKRNNTFKSASPTNLIFYLNGSTNFTNDIPITKKGTISLKNVEKMYQKKVVALKFTQGSSEFLLTPKTKKKRFKLPNLNWQEPFDVEPIYGDIDKVVQVHADNGKAARIPLQQNGNLKLDNTLFGRDVQVLHITYQNTVYRHNPITRNVFKEPYCSWKRCSYIKAILVKPIVRESFVDYGSISDEYQWEERSLTLSDLKYFDDVRYGWNSYDVTYHKKKDEKPMAKRCSWKLWFFITALVFLVIGGVVYIWRAEIHAQLMLFVNSLPQIRDKVESGWSAVKLFVADKIQFLGTLF</sequence>
<keyword evidence="2" id="KW-1185">Reference proteome</keyword>
<protein>
    <submittedName>
        <fullName evidence="3">Inner membrane protein oxaA</fullName>
    </submittedName>
</protein>
<reference evidence="3" key="2">
    <citation type="submission" date="2020-10" db="UniProtKB">
        <authorList>
            <consortium name="WormBaseParasite"/>
        </authorList>
    </citation>
    <scope>IDENTIFICATION</scope>
</reference>